<feature type="signal peptide" evidence="1">
    <location>
        <begin position="1"/>
        <end position="29"/>
    </location>
</feature>
<dbReference type="EMBL" id="JAEMNX010000010">
    <property type="protein sequence ID" value="MBJ7538017.1"/>
    <property type="molecule type" value="Genomic_DNA"/>
</dbReference>
<comment type="caution">
    <text evidence="2">The sequence shown here is derived from an EMBL/GenBank/DDBJ whole genome shotgun (WGS) entry which is preliminary data.</text>
</comment>
<evidence type="ECO:0000313" key="3">
    <source>
        <dbReference type="Proteomes" id="UP000628710"/>
    </source>
</evidence>
<dbReference type="AlphaFoldDB" id="A0A934JVY8"/>
<reference evidence="2" key="1">
    <citation type="submission" date="2020-12" db="EMBL/GenBank/DDBJ databases">
        <title>Marinomonas arctica sp. nov., a psychrotolerant bacterium isolated from the Arctic.</title>
        <authorList>
            <person name="Zhang Y."/>
        </authorList>
    </citation>
    <scope>NUCLEOTIDE SEQUENCE</scope>
    <source>
        <strain evidence="2">C1424</strain>
    </source>
</reference>
<gene>
    <name evidence="2" type="ORF">I8J31_10065</name>
</gene>
<feature type="chain" id="PRO_5036865769" evidence="1">
    <location>
        <begin position="30"/>
        <end position="242"/>
    </location>
</feature>
<keyword evidence="1" id="KW-0732">Signal</keyword>
<sequence>MLFLLSRRYRVAVFLSALVMFSVSQFSMAALDFSKVVGSAYSVKTGELLYRETHQSLSPMEHTVEYSEPDGQVFGHKKIDWSRSLITPDFSQINGRNGEQIVVEQVGDQFKIEYQENLKSKWVTGTEDLVPGMVVDAGFDGFIKKYWAALDSNTQMDIEYLVPTQQATFSFYVKKTVCLDGTVQGATCFALIPASWVVRLAVDPITVAYDSNTHQLLRFTGRANICDIKGKYQNVDILYHYL</sequence>
<protein>
    <submittedName>
        <fullName evidence="2">Uncharacterized protein</fullName>
    </submittedName>
</protein>
<evidence type="ECO:0000313" key="2">
    <source>
        <dbReference type="EMBL" id="MBJ7538017.1"/>
    </source>
</evidence>
<dbReference type="Proteomes" id="UP000628710">
    <property type="component" value="Unassembled WGS sequence"/>
</dbReference>
<accession>A0A934JVY8</accession>
<keyword evidence="3" id="KW-1185">Reference proteome</keyword>
<dbReference type="RefSeq" id="WP_199468510.1">
    <property type="nucleotide sequence ID" value="NZ_JAEMNX010000010.1"/>
</dbReference>
<evidence type="ECO:0000256" key="1">
    <source>
        <dbReference type="SAM" id="SignalP"/>
    </source>
</evidence>
<proteinExistence type="predicted"/>
<organism evidence="2 3">
    <name type="scientific">Marinomonas transparens</name>
    <dbReference type="NCBI Taxonomy" id="2795388"/>
    <lineage>
        <taxon>Bacteria</taxon>
        <taxon>Pseudomonadati</taxon>
        <taxon>Pseudomonadota</taxon>
        <taxon>Gammaproteobacteria</taxon>
        <taxon>Oceanospirillales</taxon>
        <taxon>Oceanospirillaceae</taxon>
        <taxon>Marinomonas</taxon>
    </lineage>
</organism>
<name>A0A934JVY8_9GAMM</name>